<dbReference type="EMBL" id="LXQA011305253">
    <property type="protein sequence ID" value="MCI92586.1"/>
    <property type="molecule type" value="Genomic_DNA"/>
</dbReference>
<protein>
    <submittedName>
        <fullName evidence="1">Uncharacterized protein</fullName>
    </submittedName>
</protein>
<dbReference type="AlphaFoldDB" id="A0A392VWJ9"/>
<accession>A0A392VWJ9</accession>
<organism evidence="1 2">
    <name type="scientific">Trifolium medium</name>
    <dbReference type="NCBI Taxonomy" id="97028"/>
    <lineage>
        <taxon>Eukaryota</taxon>
        <taxon>Viridiplantae</taxon>
        <taxon>Streptophyta</taxon>
        <taxon>Embryophyta</taxon>
        <taxon>Tracheophyta</taxon>
        <taxon>Spermatophyta</taxon>
        <taxon>Magnoliopsida</taxon>
        <taxon>eudicotyledons</taxon>
        <taxon>Gunneridae</taxon>
        <taxon>Pentapetalae</taxon>
        <taxon>rosids</taxon>
        <taxon>fabids</taxon>
        <taxon>Fabales</taxon>
        <taxon>Fabaceae</taxon>
        <taxon>Papilionoideae</taxon>
        <taxon>50 kb inversion clade</taxon>
        <taxon>NPAAA clade</taxon>
        <taxon>Hologalegina</taxon>
        <taxon>IRL clade</taxon>
        <taxon>Trifolieae</taxon>
        <taxon>Trifolium</taxon>
    </lineage>
</organism>
<comment type="caution">
    <text evidence="1">The sequence shown here is derived from an EMBL/GenBank/DDBJ whole genome shotgun (WGS) entry which is preliminary data.</text>
</comment>
<sequence length="54" mass="5875">MFISLVTIGVVGAPPINDRAPPYIAKKLTLSTFHCCRVAEFRRRPPSATTTATT</sequence>
<reference evidence="1 2" key="1">
    <citation type="journal article" date="2018" name="Front. Plant Sci.">
        <title>Red Clover (Trifolium pratense) and Zigzag Clover (T. medium) - A Picture of Genomic Similarities and Differences.</title>
        <authorList>
            <person name="Dluhosova J."/>
            <person name="Istvanek J."/>
            <person name="Nedelnik J."/>
            <person name="Repkova J."/>
        </authorList>
    </citation>
    <scope>NUCLEOTIDE SEQUENCE [LARGE SCALE GENOMIC DNA]</scope>
    <source>
        <strain evidence="2">cv. 10/8</strain>
        <tissue evidence="1">Leaf</tissue>
    </source>
</reference>
<dbReference type="Proteomes" id="UP000265520">
    <property type="component" value="Unassembled WGS sequence"/>
</dbReference>
<keyword evidence="2" id="KW-1185">Reference proteome</keyword>
<feature type="non-terminal residue" evidence="1">
    <location>
        <position position="54"/>
    </location>
</feature>
<evidence type="ECO:0000313" key="1">
    <source>
        <dbReference type="EMBL" id="MCI92586.1"/>
    </source>
</evidence>
<proteinExistence type="predicted"/>
<evidence type="ECO:0000313" key="2">
    <source>
        <dbReference type="Proteomes" id="UP000265520"/>
    </source>
</evidence>
<name>A0A392VWJ9_9FABA</name>